<reference evidence="1" key="2">
    <citation type="journal article" date="2015" name="Fish Shellfish Immunol.">
        <title>Early steps in the European eel (Anguilla anguilla)-Vibrio vulnificus interaction in the gills: Role of the RtxA13 toxin.</title>
        <authorList>
            <person name="Callol A."/>
            <person name="Pajuelo D."/>
            <person name="Ebbesson L."/>
            <person name="Teles M."/>
            <person name="MacKenzie S."/>
            <person name="Amaro C."/>
        </authorList>
    </citation>
    <scope>NUCLEOTIDE SEQUENCE</scope>
</reference>
<reference evidence="1" key="1">
    <citation type="submission" date="2014-11" db="EMBL/GenBank/DDBJ databases">
        <authorList>
            <person name="Amaro Gonzalez C."/>
        </authorList>
    </citation>
    <scope>NUCLEOTIDE SEQUENCE</scope>
</reference>
<accession>A0A0E9X332</accession>
<sequence>MLSSAQVSLALPWSIVVGKRQRRNTCSHGLVCARNFREPDCHAQTIKLFEGQTCVPGL</sequence>
<name>A0A0E9X332_ANGAN</name>
<dbReference type="EMBL" id="GBXM01011706">
    <property type="protein sequence ID" value="JAH96871.1"/>
    <property type="molecule type" value="Transcribed_RNA"/>
</dbReference>
<organism evidence="1">
    <name type="scientific">Anguilla anguilla</name>
    <name type="common">European freshwater eel</name>
    <name type="synonym">Muraena anguilla</name>
    <dbReference type="NCBI Taxonomy" id="7936"/>
    <lineage>
        <taxon>Eukaryota</taxon>
        <taxon>Metazoa</taxon>
        <taxon>Chordata</taxon>
        <taxon>Craniata</taxon>
        <taxon>Vertebrata</taxon>
        <taxon>Euteleostomi</taxon>
        <taxon>Actinopterygii</taxon>
        <taxon>Neopterygii</taxon>
        <taxon>Teleostei</taxon>
        <taxon>Anguilliformes</taxon>
        <taxon>Anguillidae</taxon>
        <taxon>Anguilla</taxon>
    </lineage>
</organism>
<protein>
    <submittedName>
        <fullName evidence="1">Uncharacterized protein</fullName>
    </submittedName>
</protein>
<dbReference type="AlphaFoldDB" id="A0A0E9X332"/>
<proteinExistence type="predicted"/>
<evidence type="ECO:0000313" key="1">
    <source>
        <dbReference type="EMBL" id="JAH96871.1"/>
    </source>
</evidence>